<keyword evidence="1" id="KW-0479">Metal-binding</keyword>
<dbReference type="PANTHER" id="PTHR33680">
    <property type="entry name" value="OS07G0190500 PROTEIN"/>
    <property type="match status" value="1"/>
</dbReference>
<reference evidence="6 7" key="1">
    <citation type="journal article" date="2017" name="Environ. Microbiol.">
        <title>Decay of the glycolytic pathway and adaptation to intranuclear parasitism within Enterocytozoonidae microsporidia.</title>
        <authorList>
            <person name="Wiredu Boakye D."/>
            <person name="Jaroenlak P."/>
            <person name="Prachumwat A."/>
            <person name="Williams T.A."/>
            <person name="Bateman K.S."/>
            <person name="Itsathitphaisarn O."/>
            <person name="Sritunyalucksana K."/>
            <person name="Paszkiewicz K.H."/>
            <person name="Moore K.A."/>
            <person name="Stentiford G.D."/>
            <person name="Williams B.A."/>
        </authorList>
    </citation>
    <scope>NUCLEOTIDE SEQUENCE [LARGE SCALE GENOMIC DNA]</scope>
    <source>
        <strain evidence="6 7">GB1</strain>
    </source>
</reference>
<dbReference type="OrthoDB" id="1739615at2759"/>
<keyword evidence="2 4" id="KW-0863">Zinc-finger</keyword>
<dbReference type="AlphaFoldDB" id="A0A1X0Q8C3"/>
<evidence type="ECO:0000313" key="6">
    <source>
        <dbReference type="EMBL" id="ORD96008.1"/>
    </source>
</evidence>
<keyword evidence="7" id="KW-1185">Reference proteome</keyword>
<keyword evidence="3" id="KW-0862">Zinc</keyword>
<accession>A0A1X0Q8C3</accession>
<gene>
    <name evidence="6" type="ORF">HERIO_2018</name>
</gene>
<proteinExistence type="predicted"/>
<dbReference type="InterPro" id="IPR010666">
    <property type="entry name" value="Znf_GRF"/>
</dbReference>
<dbReference type="Pfam" id="PF06839">
    <property type="entry name" value="Zn_ribbon_GRF"/>
    <property type="match status" value="1"/>
</dbReference>
<dbReference type="PROSITE" id="PS51999">
    <property type="entry name" value="ZF_GRF"/>
    <property type="match status" value="1"/>
</dbReference>
<evidence type="ECO:0000256" key="2">
    <source>
        <dbReference type="ARBA" id="ARBA00022771"/>
    </source>
</evidence>
<dbReference type="GO" id="GO:0008270">
    <property type="term" value="F:zinc ion binding"/>
    <property type="evidence" value="ECO:0007669"/>
    <property type="project" value="UniProtKB-KW"/>
</dbReference>
<dbReference type="PANTHER" id="PTHR33680:SF1">
    <property type="entry name" value="OS05G0489500 PROTEIN"/>
    <property type="match status" value="1"/>
</dbReference>
<evidence type="ECO:0000256" key="3">
    <source>
        <dbReference type="ARBA" id="ARBA00022833"/>
    </source>
</evidence>
<organism evidence="6 7">
    <name type="scientific">Hepatospora eriocheir</name>
    <dbReference type="NCBI Taxonomy" id="1081669"/>
    <lineage>
        <taxon>Eukaryota</taxon>
        <taxon>Fungi</taxon>
        <taxon>Fungi incertae sedis</taxon>
        <taxon>Microsporidia</taxon>
        <taxon>Hepatosporidae</taxon>
        <taxon>Hepatospora</taxon>
    </lineage>
</organism>
<dbReference type="Proteomes" id="UP000192356">
    <property type="component" value="Unassembled WGS sequence"/>
</dbReference>
<evidence type="ECO:0000259" key="5">
    <source>
        <dbReference type="PROSITE" id="PS51999"/>
    </source>
</evidence>
<evidence type="ECO:0000313" key="7">
    <source>
        <dbReference type="Proteomes" id="UP000192356"/>
    </source>
</evidence>
<dbReference type="EMBL" id="LVKB01000142">
    <property type="protein sequence ID" value="ORD96008.1"/>
    <property type="molecule type" value="Genomic_DNA"/>
</dbReference>
<feature type="domain" description="GRF-type" evidence="5">
    <location>
        <begin position="37"/>
        <end position="77"/>
    </location>
</feature>
<evidence type="ECO:0000256" key="4">
    <source>
        <dbReference type="PROSITE-ProRule" id="PRU01343"/>
    </source>
</evidence>
<dbReference type="VEuPathDB" id="MicrosporidiaDB:HERIO_2018"/>
<comment type="caution">
    <text evidence="6">The sequence shown here is derived from an EMBL/GenBank/DDBJ whole genome shotgun (WGS) entry which is preliminary data.</text>
</comment>
<sequence length="77" mass="9362">MFYKCNSDKRKCDYFQWEDEPYINKNISKNDTVLIKCYCEVDAVAKVANTSKNQGRIFYCCNKNYKKCRFFKWKDDL</sequence>
<evidence type="ECO:0000256" key="1">
    <source>
        <dbReference type="ARBA" id="ARBA00022723"/>
    </source>
</evidence>
<name>A0A1X0Q8C3_9MICR</name>
<protein>
    <recommendedName>
        <fullName evidence="5">GRF-type domain-containing protein</fullName>
    </recommendedName>
</protein>